<evidence type="ECO:0000256" key="11">
    <source>
        <dbReference type="HAMAP-Rule" id="MF_01479"/>
    </source>
</evidence>
<keyword evidence="10 11" id="KW-0804">Transcription</keyword>
<comment type="function">
    <text evidence="11">Acts as a transcriptional regulator. Probably redox-responsive. The apo- but not holo-form probably binds DNA.</text>
</comment>
<keyword evidence="11" id="KW-0963">Cytoplasm</keyword>
<evidence type="ECO:0000313" key="14">
    <source>
        <dbReference type="Proteomes" id="UP000014387"/>
    </source>
</evidence>
<comment type="cofactor">
    <cofactor evidence="11">
        <name>[4Fe-4S] cluster</name>
        <dbReference type="ChEBI" id="CHEBI:49883"/>
    </cofactor>
    <text evidence="11">Binds 1 [4Fe-4S] cluster per subunit. Following nitrosylation of the [4Fe-4S] cluster binds 1 [4Fe-8(NO)] cluster per subunit.</text>
</comment>
<evidence type="ECO:0000256" key="2">
    <source>
        <dbReference type="ARBA" id="ARBA00006597"/>
    </source>
</evidence>
<dbReference type="GO" id="GO:0047134">
    <property type="term" value="F:protein-disulfide reductase [NAD(P)H] activity"/>
    <property type="evidence" value="ECO:0007669"/>
    <property type="project" value="TreeGrafter"/>
</dbReference>
<sequence>MVTSGSVLKAHADNGVKMSYAHSDKDQSWAAKALCATETPDALFVQGAAQRQVRSRCIACPVRLECLADALQSEANFGVWGGLTERERRAMLRYYTHVTDWRTWIMESDDPLAEELRSPQIPRVLARVRR</sequence>
<comment type="subcellular location">
    <subcellularLocation>
        <location evidence="1 11">Cytoplasm</location>
    </subcellularLocation>
</comment>
<keyword evidence="8 11" id="KW-0238">DNA-binding</keyword>
<evidence type="ECO:0000256" key="7">
    <source>
        <dbReference type="ARBA" id="ARBA00023015"/>
    </source>
</evidence>
<dbReference type="PANTHER" id="PTHR38839:SF7">
    <property type="entry name" value="TRANSCRIPTIONAL REGULATOR WHIB4"/>
    <property type="match status" value="1"/>
</dbReference>
<dbReference type="GO" id="GO:0045892">
    <property type="term" value="P:negative regulation of DNA-templated transcription"/>
    <property type="evidence" value="ECO:0007669"/>
    <property type="project" value="TreeGrafter"/>
</dbReference>
<evidence type="ECO:0000256" key="9">
    <source>
        <dbReference type="ARBA" id="ARBA00023157"/>
    </source>
</evidence>
<feature type="binding site" evidence="11">
    <location>
        <position position="35"/>
    </location>
    <ligand>
        <name>[4Fe-4S] cluster</name>
        <dbReference type="ChEBI" id="CHEBI:49883"/>
    </ligand>
</feature>
<dbReference type="GO" id="GO:0003677">
    <property type="term" value="F:DNA binding"/>
    <property type="evidence" value="ECO:0007669"/>
    <property type="project" value="UniProtKB-UniRule"/>
</dbReference>
<dbReference type="EMBL" id="AGWN01000001">
    <property type="protein sequence ID" value="EPD31256.1"/>
    <property type="molecule type" value="Genomic_DNA"/>
</dbReference>
<organism evidence="13 14">
    <name type="scientific">Gleimia europaea ACS-120-V-Col10b</name>
    <dbReference type="NCBI Taxonomy" id="883069"/>
    <lineage>
        <taxon>Bacteria</taxon>
        <taxon>Bacillati</taxon>
        <taxon>Actinomycetota</taxon>
        <taxon>Actinomycetes</taxon>
        <taxon>Actinomycetales</taxon>
        <taxon>Actinomycetaceae</taxon>
        <taxon>Gleimia</taxon>
    </lineage>
</organism>
<dbReference type="InterPro" id="IPR003482">
    <property type="entry name" value="Whib"/>
</dbReference>
<dbReference type="GO" id="GO:0051539">
    <property type="term" value="F:4 iron, 4 sulfur cluster binding"/>
    <property type="evidence" value="ECO:0007669"/>
    <property type="project" value="UniProtKB-UniRule"/>
</dbReference>
<keyword evidence="4 11" id="KW-0479">Metal-binding</keyword>
<feature type="domain" description="4Fe-4S Wbl-type" evidence="12">
    <location>
        <begin position="34"/>
        <end position="90"/>
    </location>
</feature>
<keyword evidence="9 11" id="KW-1015">Disulfide bond</keyword>
<evidence type="ECO:0000313" key="13">
    <source>
        <dbReference type="EMBL" id="EPD31256.1"/>
    </source>
</evidence>
<evidence type="ECO:0000259" key="12">
    <source>
        <dbReference type="PROSITE" id="PS51674"/>
    </source>
</evidence>
<feature type="binding site" evidence="11">
    <location>
        <position position="60"/>
    </location>
    <ligand>
        <name>[4Fe-4S] cluster</name>
        <dbReference type="ChEBI" id="CHEBI:49883"/>
    </ligand>
</feature>
<dbReference type="GO" id="GO:0045454">
    <property type="term" value="P:cell redox homeostasis"/>
    <property type="evidence" value="ECO:0007669"/>
    <property type="project" value="TreeGrafter"/>
</dbReference>
<name>A0A9W5RF30_9ACTO</name>
<dbReference type="GO" id="GO:0035731">
    <property type="term" value="F:dinitrosyl-iron complex binding"/>
    <property type="evidence" value="ECO:0007669"/>
    <property type="project" value="UniProtKB-UniRule"/>
</dbReference>
<accession>A0A9W5RF30</accession>
<dbReference type="Proteomes" id="UP000014387">
    <property type="component" value="Unassembled WGS sequence"/>
</dbReference>
<protein>
    <recommendedName>
        <fullName evidence="11">Transcriptional regulator WhiB</fullName>
    </recommendedName>
</protein>
<evidence type="ECO:0000256" key="1">
    <source>
        <dbReference type="ARBA" id="ARBA00004496"/>
    </source>
</evidence>
<comment type="PTM">
    <text evidence="11">The Fe-S cluster can be nitrosylated by nitric oxide (NO).</text>
</comment>
<comment type="PTM">
    <text evidence="11">Upon Fe-S cluster removal intramolecular disulfide bonds are formed.</text>
</comment>
<dbReference type="InterPro" id="IPR034768">
    <property type="entry name" value="4FE4S_WBL"/>
</dbReference>
<proteinExistence type="inferred from homology"/>
<evidence type="ECO:0000256" key="10">
    <source>
        <dbReference type="ARBA" id="ARBA00023163"/>
    </source>
</evidence>
<dbReference type="PROSITE" id="PS51674">
    <property type="entry name" value="4FE4S_WBL"/>
    <property type="match status" value="1"/>
</dbReference>
<dbReference type="GO" id="GO:0005737">
    <property type="term" value="C:cytoplasm"/>
    <property type="evidence" value="ECO:0007669"/>
    <property type="project" value="UniProtKB-SubCell"/>
</dbReference>
<dbReference type="AlphaFoldDB" id="A0A9W5RF30"/>
<keyword evidence="14" id="KW-1185">Reference proteome</keyword>
<comment type="similarity">
    <text evidence="2 11">Belongs to the WhiB family.</text>
</comment>
<reference evidence="13 14" key="1">
    <citation type="submission" date="2013-05" db="EMBL/GenBank/DDBJ databases">
        <title>The Genome Sequence of Actinomyces europaeus ACS-120-V-COL10B.</title>
        <authorList>
            <consortium name="The Broad Institute Genomics Platform"/>
            <person name="Earl A."/>
            <person name="Ward D."/>
            <person name="Feldgarden M."/>
            <person name="Gevers D."/>
            <person name="Saerens B."/>
            <person name="Vaneechoutte M."/>
            <person name="Walker B."/>
            <person name="Young S."/>
            <person name="Zeng Q."/>
            <person name="Gargeya S."/>
            <person name="Fitzgerald M."/>
            <person name="Haas B."/>
            <person name="Abouelleil A."/>
            <person name="Allen A.W."/>
            <person name="Alvarado L."/>
            <person name="Arachchi H.M."/>
            <person name="Berlin A.M."/>
            <person name="Chapman S.B."/>
            <person name="Gainer-Dewar J."/>
            <person name="Goldberg J."/>
            <person name="Griggs A."/>
            <person name="Gujja S."/>
            <person name="Hansen M."/>
            <person name="Howarth C."/>
            <person name="Imamovic A."/>
            <person name="Ireland A."/>
            <person name="Larimer J."/>
            <person name="McCowan C."/>
            <person name="Murphy C."/>
            <person name="Pearson M."/>
            <person name="Poon T.W."/>
            <person name="Priest M."/>
            <person name="Roberts A."/>
            <person name="Saif S."/>
            <person name="Shea T."/>
            <person name="Sisk P."/>
            <person name="Sykes S."/>
            <person name="Wortman J."/>
            <person name="Nusbaum C."/>
            <person name="Birren B."/>
        </authorList>
    </citation>
    <scope>NUCLEOTIDE SEQUENCE [LARGE SCALE GENOMIC DNA]</scope>
    <source>
        <strain evidence="13 14">ACS-120-V-Col10b</strain>
    </source>
</reference>
<evidence type="ECO:0000256" key="4">
    <source>
        <dbReference type="ARBA" id="ARBA00022723"/>
    </source>
</evidence>
<evidence type="ECO:0000256" key="5">
    <source>
        <dbReference type="ARBA" id="ARBA00023004"/>
    </source>
</evidence>
<keyword evidence="5 11" id="KW-0408">Iron</keyword>
<feature type="binding site" evidence="11">
    <location>
        <position position="57"/>
    </location>
    <ligand>
        <name>[4Fe-4S] cluster</name>
        <dbReference type="ChEBI" id="CHEBI:49883"/>
    </ligand>
</feature>
<evidence type="ECO:0000256" key="6">
    <source>
        <dbReference type="ARBA" id="ARBA00023014"/>
    </source>
</evidence>
<keyword evidence="6 11" id="KW-0411">Iron-sulfur</keyword>
<dbReference type="Pfam" id="PF02467">
    <property type="entry name" value="Whib"/>
    <property type="match status" value="1"/>
</dbReference>
<dbReference type="HAMAP" id="MF_01479">
    <property type="entry name" value="WhiB"/>
    <property type="match status" value="1"/>
</dbReference>
<dbReference type="PANTHER" id="PTHR38839">
    <property type="entry name" value="TRANSCRIPTIONAL REGULATOR WHID-RELATED"/>
    <property type="match status" value="1"/>
</dbReference>
<keyword evidence="7 11" id="KW-0805">Transcription regulation</keyword>
<evidence type="ECO:0000256" key="8">
    <source>
        <dbReference type="ARBA" id="ARBA00023125"/>
    </source>
</evidence>
<dbReference type="GO" id="GO:0046872">
    <property type="term" value="F:metal ion binding"/>
    <property type="evidence" value="ECO:0007669"/>
    <property type="project" value="UniProtKB-KW"/>
</dbReference>
<gene>
    <name evidence="11" type="primary">whiB</name>
    <name evidence="13" type="ORF">HMPREF9238_01023</name>
</gene>
<evidence type="ECO:0000256" key="3">
    <source>
        <dbReference type="ARBA" id="ARBA00022485"/>
    </source>
</evidence>
<comment type="caution">
    <text evidence="13">The sequence shown here is derived from an EMBL/GenBank/DDBJ whole genome shotgun (WGS) entry which is preliminary data.</text>
</comment>
<feature type="binding site" evidence="11">
    <location>
        <position position="66"/>
    </location>
    <ligand>
        <name>[4Fe-4S] cluster</name>
        <dbReference type="ChEBI" id="CHEBI:49883"/>
    </ligand>
</feature>
<keyword evidence="3 11" id="KW-0004">4Fe-4S</keyword>